<evidence type="ECO:0000256" key="9">
    <source>
        <dbReference type="SAM" id="MobiDB-lite"/>
    </source>
</evidence>
<dbReference type="PANTHER" id="PTHR11229:SF8">
    <property type="entry name" value="LARGE RIBOSOMAL SUBUNIT PROTEIN UL3M"/>
    <property type="match status" value="1"/>
</dbReference>
<keyword evidence="5" id="KW-0496">Mitochondrion</keyword>
<comment type="caution">
    <text evidence="10">The sequence shown here is derived from an EMBL/GenBank/DDBJ whole genome shotgun (WGS) entry which is preliminary data.</text>
</comment>
<dbReference type="InterPro" id="IPR019926">
    <property type="entry name" value="Ribosomal_uL3_CS"/>
</dbReference>
<accession>A0AAW1S7Z8</accession>
<organism evidence="10 11">
    <name type="scientific">Elliptochloris bilobata</name>
    <dbReference type="NCBI Taxonomy" id="381761"/>
    <lineage>
        <taxon>Eukaryota</taxon>
        <taxon>Viridiplantae</taxon>
        <taxon>Chlorophyta</taxon>
        <taxon>core chlorophytes</taxon>
        <taxon>Trebouxiophyceae</taxon>
        <taxon>Trebouxiophyceae incertae sedis</taxon>
        <taxon>Elliptochloris clade</taxon>
        <taxon>Elliptochloris</taxon>
    </lineage>
</organism>
<dbReference type="EMBL" id="JALJOU010000008">
    <property type="protein sequence ID" value="KAK9842200.1"/>
    <property type="molecule type" value="Genomic_DNA"/>
</dbReference>
<dbReference type="GO" id="GO:0006412">
    <property type="term" value="P:translation"/>
    <property type="evidence" value="ECO:0007669"/>
    <property type="project" value="InterPro"/>
</dbReference>
<evidence type="ECO:0000256" key="8">
    <source>
        <dbReference type="RuleBase" id="RU003905"/>
    </source>
</evidence>
<dbReference type="GO" id="GO:0005762">
    <property type="term" value="C:mitochondrial large ribosomal subunit"/>
    <property type="evidence" value="ECO:0007669"/>
    <property type="project" value="TreeGrafter"/>
</dbReference>
<comment type="subcellular location">
    <subcellularLocation>
        <location evidence="1">Mitochondrion</location>
    </subcellularLocation>
</comment>
<evidence type="ECO:0000313" key="10">
    <source>
        <dbReference type="EMBL" id="KAK9842200.1"/>
    </source>
</evidence>
<keyword evidence="11" id="KW-1185">Reference proteome</keyword>
<dbReference type="FunFam" id="2.40.30.10:FF:000004">
    <property type="entry name" value="50S ribosomal protein L3"/>
    <property type="match status" value="1"/>
</dbReference>
<dbReference type="SUPFAM" id="SSF50447">
    <property type="entry name" value="Translation proteins"/>
    <property type="match status" value="1"/>
</dbReference>
<evidence type="ECO:0000256" key="3">
    <source>
        <dbReference type="ARBA" id="ARBA00022946"/>
    </source>
</evidence>
<dbReference type="Gene3D" id="3.30.160.810">
    <property type="match status" value="1"/>
</dbReference>
<evidence type="ECO:0000313" key="11">
    <source>
        <dbReference type="Proteomes" id="UP001445335"/>
    </source>
</evidence>
<keyword evidence="3" id="KW-0809">Transit peptide</keyword>
<comment type="similarity">
    <text evidence="2 8">Belongs to the universal ribosomal protein uL3 family.</text>
</comment>
<evidence type="ECO:0000256" key="1">
    <source>
        <dbReference type="ARBA" id="ARBA00004173"/>
    </source>
</evidence>
<feature type="region of interest" description="Disordered" evidence="9">
    <location>
        <begin position="253"/>
        <end position="273"/>
    </location>
</feature>
<sequence>MIQPALAEEYDQPDALLLEPRTMLPSTRRSGVVAVKAGMTQEWDAWGQRVPLTVLWIDECEVVQVKTPEREGYMALQLGCGAKRDKQVHRQLRGHFRAAGVPNKRRCREFKVTPDALLPVGTHLTAAHFAPGQYVDVQGTTIGKGFQGVMKRWGFAGQPASHGNSKAHRKPGATGACQDPGKVWKGKKMAGRMGGKQRTVQSAYVYKVDPVRNLLYVRGQVPGHKGNFVYVRDAVLVPFKRQPERPVPTYLGPLPDAPLVAPPSAVDPYAARE</sequence>
<dbReference type="GO" id="GO:0003735">
    <property type="term" value="F:structural constituent of ribosome"/>
    <property type="evidence" value="ECO:0007669"/>
    <property type="project" value="InterPro"/>
</dbReference>
<keyword evidence="4 8" id="KW-0689">Ribosomal protein</keyword>
<protein>
    <recommendedName>
        <fullName evidence="7">Large ribosomal subunit protein uL3m</fullName>
    </recommendedName>
</protein>
<name>A0AAW1S7Z8_9CHLO</name>
<evidence type="ECO:0000256" key="6">
    <source>
        <dbReference type="ARBA" id="ARBA00023274"/>
    </source>
</evidence>
<dbReference type="AlphaFoldDB" id="A0AAW1S7Z8"/>
<evidence type="ECO:0000256" key="7">
    <source>
        <dbReference type="ARBA" id="ARBA00035209"/>
    </source>
</evidence>
<proteinExistence type="inferred from homology"/>
<dbReference type="InterPro" id="IPR009000">
    <property type="entry name" value="Transl_B-barrel_sf"/>
</dbReference>
<dbReference type="NCBIfam" id="TIGR03625">
    <property type="entry name" value="L3_bact"/>
    <property type="match status" value="1"/>
</dbReference>
<dbReference type="PROSITE" id="PS00474">
    <property type="entry name" value="RIBOSOMAL_L3"/>
    <property type="match status" value="1"/>
</dbReference>
<dbReference type="FunFam" id="3.30.160.810:FF:000001">
    <property type="entry name" value="50S ribosomal protein L3"/>
    <property type="match status" value="1"/>
</dbReference>
<dbReference type="InterPro" id="IPR000597">
    <property type="entry name" value="Ribosomal_uL3"/>
</dbReference>
<dbReference type="InterPro" id="IPR019927">
    <property type="entry name" value="Ribosomal_uL3_bac/org-type"/>
</dbReference>
<evidence type="ECO:0000256" key="4">
    <source>
        <dbReference type="ARBA" id="ARBA00022980"/>
    </source>
</evidence>
<reference evidence="10 11" key="1">
    <citation type="journal article" date="2024" name="Nat. Commun.">
        <title>Phylogenomics reveals the evolutionary origins of lichenization in chlorophyte algae.</title>
        <authorList>
            <person name="Puginier C."/>
            <person name="Libourel C."/>
            <person name="Otte J."/>
            <person name="Skaloud P."/>
            <person name="Haon M."/>
            <person name="Grisel S."/>
            <person name="Petersen M."/>
            <person name="Berrin J.G."/>
            <person name="Delaux P.M."/>
            <person name="Dal Grande F."/>
            <person name="Keller J."/>
        </authorList>
    </citation>
    <scope>NUCLEOTIDE SEQUENCE [LARGE SCALE GENOMIC DNA]</scope>
    <source>
        <strain evidence="10 11">SAG 245.80</strain>
    </source>
</reference>
<dbReference type="Gene3D" id="2.40.30.10">
    <property type="entry name" value="Translation factors"/>
    <property type="match status" value="1"/>
</dbReference>
<keyword evidence="6 8" id="KW-0687">Ribonucleoprotein</keyword>
<gene>
    <name evidence="10" type="ORF">WJX81_000206</name>
</gene>
<dbReference type="Pfam" id="PF00297">
    <property type="entry name" value="Ribosomal_L3"/>
    <property type="match status" value="1"/>
</dbReference>
<dbReference type="HAMAP" id="MF_01325_B">
    <property type="entry name" value="Ribosomal_uL3_B"/>
    <property type="match status" value="1"/>
</dbReference>
<evidence type="ECO:0000256" key="5">
    <source>
        <dbReference type="ARBA" id="ARBA00023128"/>
    </source>
</evidence>
<dbReference type="PANTHER" id="PTHR11229">
    <property type="entry name" value="50S RIBOSOMAL PROTEIN L3"/>
    <property type="match status" value="1"/>
</dbReference>
<feature type="region of interest" description="Disordered" evidence="9">
    <location>
        <begin position="158"/>
        <end position="192"/>
    </location>
</feature>
<evidence type="ECO:0000256" key="2">
    <source>
        <dbReference type="ARBA" id="ARBA00006540"/>
    </source>
</evidence>
<dbReference type="Proteomes" id="UP001445335">
    <property type="component" value="Unassembled WGS sequence"/>
</dbReference>